<dbReference type="Gene3D" id="2.30.30.60">
    <property type="match status" value="1"/>
</dbReference>
<dbReference type="GO" id="GO:0055085">
    <property type="term" value="P:transmembrane transport"/>
    <property type="evidence" value="ECO:0007669"/>
    <property type="project" value="InterPro"/>
</dbReference>
<dbReference type="InterPro" id="IPR049142">
    <property type="entry name" value="MS_channel_1st"/>
</dbReference>
<dbReference type="SUPFAM" id="SSF82689">
    <property type="entry name" value="Mechanosensitive channel protein MscS (YggB), C-terminal domain"/>
    <property type="match status" value="1"/>
</dbReference>
<keyword evidence="5 7" id="KW-1133">Transmembrane helix</keyword>
<dbReference type="Pfam" id="PF21082">
    <property type="entry name" value="MS_channel_3rd"/>
    <property type="match status" value="1"/>
</dbReference>
<feature type="domain" description="Mechanosensitive ion channel MscS C-terminal" evidence="9">
    <location>
        <begin position="199"/>
        <end position="286"/>
    </location>
</feature>
<evidence type="ECO:0000256" key="4">
    <source>
        <dbReference type="ARBA" id="ARBA00022692"/>
    </source>
</evidence>
<feature type="domain" description="Mechanosensitive ion channel transmembrane helices 2/3" evidence="10">
    <location>
        <begin position="83"/>
        <end position="123"/>
    </location>
</feature>
<organism evidence="11">
    <name type="scientific">marine metagenome</name>
    <dbReference type="NCBI Taxonomy" id="408172"/>
    <lineage>
        <taxon>unclassified sequences</taxon>
        <taxon>metagenomes</taxon>
        <taxon>ecological metagenomes</taxon>
    </lineage>
</organism>
<evidence type="ECO:0008006" key="12">
    <source>
        <dbReference type="Google" id="ProtNLM"/>
    </source>
</evidence>
<feature type="non-terminal residue" evidence="11">
    <location>
        <position position="1"/>
    </location>
</feature>
<sequence>DDEILEAFSGPLRFVPIVVGVYISTQYIDLNQTLEIFSKNLNRSLITIQIFWFLYKLIDPLSFLIHKLGDVLTYDLIDWGVRILKFIIFVIGAAAVLEIWGIRVGPILAGLGLLSVAVALGAQDLFKNLISGILILLEKRFQNGDWIKVENVVEGMVEKIGFRSTLVRRFDSSPVMVPNFNFAENAVTNFSNMQNRRVHWTIGLEYRTTHEQLKNIRDQIESYIQNNGSFVKSSEQPLFVRIEKFSDSSIDLLIYCFVTTKVWGEWLSIKEELALEVKNIVEKNKAGFAFPSQSIYIEKNS</sequence>
<dbReference type="InterPro" id="IPR049278">
    <property type="entry name" value="MS_channel_C"/>
</dbReference>
<reference evidence="11" key="1">
    <citation type="submission" date="2018-05" db="EMBL/GenBank/DDBJ databases">
        <authorList>
            <person name="Lanie J.A."/>
            <person name="Ng W.-L."/>
            <person name="Kazmierczak K.M."/>
            <person name="Andrzejewski T.M."/>
            <person name="Davidsen T.M."/>
            <person name="Wayne K.J."/>
            <person name="Tettelin H."/>
            <person name="Glass J.I."/>
            <person name="Rusch D."/>
            <person name="Podicherti R."/>
            <person name="Tsui H.-C.T."/>
            <person name="Winkler M.E."/>
        </authorList>
    </citation>
    <scope>NUCLEOTIDE SEQUENCE</scope>
</reference>
<dbReference type="Gene3D" id="1.10.287.1260">
    <property type="match status" value="1"/>
</dbReference>
<dbReference type="InterPro" id="IPR006685">
    <property type="entry name" value="MscS_channel_2nd"/>
</dbReference>
<dbReference type="PANTHER" id="PTHR43634">
    <property type="entry name" value="OW CONDUCTANCE MECHANOSENSITIVE CHANNEL"/>
    <property type="match status" value="1"/>
</dbReference>
<feature type="domain" description="Mechanosensitive ion channel MscS" evidence="8">
    <location>
        <begin position="124"/>
        <end position="191"/>
    </location>
</feature>
<feature type="transmembrane region" description="Helical" evidence="7">
    <location>
        <begin position="79"/>
        <end position="101"/>
    </location>
</feature>
<gene>
    <name evidence="11" type="ORF">METZ01_LOCUS199691</name>
</gene>
<dbReference type="AlphaFoldDB" id="A0A382EAD9"/>
<evidence type="ECO:0000256" key="6">
    <source>
        <dbReference type="ARBA" id="ARBA00023136"/>
    </source>
</evidence>
<dbReference type="InterPro" id="IPR011014">
    <property type="entry name" value="MscS_channel_TM-2"/>
</dbReference>
<name>A0A382EAD9_9ZZZZ</name>
<dbReference type="Gene3D" id="3.30.70.100">
    <property type="match status" value="1"/>
</dbReference>
<evidence type="ECO:0000256" key="5">
    <source>
        <dbReference type="ARBA" id="ARBA00022989"/>
    </source>
</evidence>
<keyword evidence="3" id="KW-1003">Cell membrane</keyword>
<evidence type="ECO:0000256" key="2">
    <source>
        <dbReference type="ARBA" id="ARBA00008017"/>
    </source>
</evidence>
<evidence type="ECO:0000313" key="11">
    <source>
        <dbReference type="EMBL" id="SVB46837.1"/>
    </source>
</evidence>
<dbReference type="PANTHER" id="PTHR43634:SF2">
    <property type="entry name" value="LOW CONDUCTANCE MECHANOSENSITIVE CHANNEL YNAI"/>
    <property type="match status" value="1"/>
</dbReference>
<dbReference type="InterPro" id="IPR023408">
    <property type="entry name" value="MscS_beta-dom_sf"/>
</dbReference>
<proteinExistence type="inferred from homology"/>
<protein>
    <recommendedName>
        <fullName evidence="12">Mechanosensitive ion channel protein MscS</fullName>
    </recommendedName>
</protein>
<dbReference type="SUPFAM" id="SSF50182">
    <property type="entry name" value="Sm-like ribonucleoproteins"/>
    <property type="match status" value="1"/>
</dbReference>
<keyword evidence="4 7" id="KW-0812">Transmembrane</keyword>
<accession>A0A382EAD9</accession>
<dbReference type="Pfam" id="PF00924">
    <property type="entry name" value="MS_channel_2nd"/>
    <property type="match status" value="1"/>
</dbReference>
<dbReference type="GO" id="GO:0005886">
    <property type="term" value="C:plasma membrane"/>
    <property type="evidence" value="ECO:0007669"/>
    <property type="project" value="UniProtKB-SubCell"/>
</dbReference>
<dbReference type="EMBL" id="UINC01043174">
    <property type="protein sequence ID" value="SVB46837.1"/>
    <property type="molecule type" value="Genomic_DNA"/>
</dbReference>
<dbReference type="InterPro" id="IPR045042">
    <property type="entry name" value="YnaI-like"/>
</dbReference>
<evidence type="ECO:0000259" key="8">
    <source>
        <dbReference type="Pfam" id="PF00924"/>
    </source>
</evidence>
<evidence type="ECO:0000256" key="3">
    <source>
        <dbReference type="ARBA" id="ARBA00022475"/>
    </source>
</evidence>
<evidence type="ECO:0000256" key="1">
    <source>
        <dbReference type="ARBA" id="ARBA00004651"/>
    </source>
</evidence>
<dbReference type="SUPFAM" id="SSF82861">
    <property type="entry name" value="Mechanosensitive channel protein MscS (YggB), transmembrane region"/>
    <property type="match status" value="1"/>
</dbReference>
<keyword evidence="6 7" id="KW-0472">Membrane</keyword>
<feature type="transmembrane region" description="Helical" evidence="7">
    <location>
        <begin position="41"/>
        <end position="58"/>
    </location>
</feature>
<evidence type="ECO:0000259" key="10">
    <source>
        <dbReference type="Pfam" id="PF21088"/>
    </source>
</evidence>
<evidence type="ECO:0000256" key="7">
    <source>
        <dbReference type="SAM" id="Phobius"/>
    </source>
</evidence>
<dbReference type="InterPro" id="IPR010920">
    <property type="entry name" value="LSM_dom_sf"/>
</dbReference>
<dbReference type="Pfam" id="PF21088">
    <property type="entry name" value="MS_channel_1st"/>
    <property type="match status" value="1"/>
</dbReference>
<comment type="subcellular location">
    <subcellularLocation>
        <location evidence="1">Cell membrane</location>
        <topology evidence="1">Multi-pass membrane protein</topology>
    </subcellularLocation>
</comment>
<dbReference type="InterPro" id="IPR011066">
    <property type="entry name" value="MscS_channel_C_sf"/>
</dbReference>
<comment type="similarity">
    <text evidence="2">Belongs to the MscS (TC 1.A.23) family.</text>
</comment>
<evidence type="ECO:0000259" key="9">
    <source>
        <dbReference type="Pfam" id="PF21082"/>
    </source>
</evidence>
<feature type="transmembrane region" description="Helical" evidence="7">
    <location>
        <begin position="107"/>
        <end position="126"/>
    </location>
</feature>